<accession>A0A6M3JJZ2</accession>
<sequence>MRYQDKKAAANLFVVGLASVCVSIGILAGPAFGTLVFGLICMVIGLAAVLWED</sequence>
<keyword evidence="1" id="KW-1133">Transmembrane helix</keyword>
<keyword evidence="1" id="KW-0812">Transmembrane</keyword>
<feature type="transmembrane region" description="Helical" evidence="1">
    <location>
        <begin position="12"/>
        <end position="29"/>
    </location>
</feature>
<evidence type="ECO:0000313" key="3">
    <source>
        <dbReference type="EMBL" id="QJA97572.1"/>
    </source>
</evidence>
<organism evidence="2">
    <name type="scientific">viral metagenome</name>
    <dbReference type="NCBI Taxonomy" id="1070528"/>
    <lineage>
        <taxon>unclassified sequences</taxon>
        <taxon>metagenomes</taxon>
        <taxon>organismal metagenomes</taxon>
    </lineage>
</organism>
<dbReference type="EMBL" id="MT143506">
    <property type="protein sequence ID" value="QJA97572.1"/>
    <property type="molecule type" value="Genomic_DNA"/>
</dbReference>
<proteinExistence type="predicted"/>
<name>A0A6M3JJZ2_9ZZZZ</name>
<protein>
    <submittedName>
        <fullName evidence="2">Uncharacterized protein</fullName>
    </submittedName>
</protein>
<dbReference type="AlphaFoldDB" id="A0A6M3JJZ2"/>
<reference evidence="2" key="1">
    <citation type="submission" date="2020-03" db="EMBL/GenBank/DDBJ databases">
        <title>The deep terrestrial virosphere.</title>
        <authorList>
            <person name="Holmfeldt K."/>
            <person name="Nilsson E."/>
            <person name="Simone D."/>
            <person name="Lopez-Fernandez M."/>
            <person name="Wu X."/>
            <person name="de Brujin I."/>
            <person name="Lundin D."/>
            <person name="Andersson A."/>
            <person name="Bertilsson S."/>
            <person name="Dopson M."/>
        </authorList>
    </citation>
    <scope>NUCLEOTIDE SEQUENCE</scope>
    <source>
        <strain evidence="2">MM415A04606</strain>
        <strain evidence="3">MM415B06107</strain>
    </source>
</reference>
<keyword evidence="1" id="KW-0472">Membrane</keyword>
<gene>
    <name evidence="2" type="ORF">MM415A04606_0013</name>
    <name evidence="3" type="ORF">MM415B06107_0003</name>
</gene>
<feature type="transmembrane region" description="Helical" evidence="1">
    <location>
        <begin position="35"/>
        <end position="51"/>
    </location>
</feature>
<evidence type="ECO:0000256" key="1">
    <source>
        <dbReference type="SAM" id="Phobius"/>
    </source>
</evidence>
<dbReference type="EMBL" id="MT141705">
    <property type="protein sequence ID" value="QJA69435.1"/>
    <property type="molecule type" value="Genomic_DNA"/>
</dbReference>
<evidence type="ECO:0000313" key="2">
    <source>
        <dbReference type="EMBL" id="QJA69435.1"/>
    </source>
</evidence>